<comment type="similarity">
    <text evidence="1">Belongs to the universal ribosomal protein uL30 family.</text>
</comment>
<dbReference type="GO" id="GO:0003735">
    <property type="term" value="F:structural constituent of ribosome"/>
    <property type="evidence" value="ECO:0007669"/>
    <property type="project" value="InterPro"/>
</dbReference>
<keyword evidence="2" id="KW-0689">Ribosomal protein</keyword>
<dbReference type="Gene3D" id="3.30.1390.20">
    <property type="entry name" value="Ribosomal protein L30, ferredoxin-like fold domain"/>
    <property type="match status" value="1"/>
</dbReference>
<accession>A0A381VG44</accession>
<dbReference type="NCBIfam" id="TIGR01308">
    <property type="entry name" value="rpmD_bact"/>
    <property type="match status" value="1"/>
</dbReference>
<dbReference type="PROSITE" id="PS00634">
    <property type="entry name" value="RIBOSOMAL_L30"/>
    <property type="match status" value="1"/>
</dbReference>
<evidence type="ECO:0000259" key="4">
    <source>
        <dbReference type="Pfam" id="PF00327"/>
    </source>
</evidence>
<dbReference type="InterPro" id="IPR036919">
    <property type="entry name" value="Ribo_uL30_ferredoxin-like_sf"/>
</dbReference>
<gene>
    <name evidence="5" type="ORF">METZ01_LOCUS91227</name>
</gene>
<dbReference type="PANTHER" id="PTHR15892:SF2">
    <property type="entry name" value="LARGE RIBOSOMAL SUBUNIT PROTEIN UL30M"/>
    <property type="match status" value="1"/>
</dbReference>
<dbReference type="GO" id="GO:0022625">
    <property type="term" value="C:cytosolic large ribosomal subunit"/>
    <property type="evidence" value="ECO:0007669"/>
    <property type="project" value="TreeGrafter"/>
</dbReference>
<dbReference type="PIRSF" id="PIRSF002211">
    <property type="entry name" value="Ribosomal_L30_bac-type"/>
    <property type="match status" value="1"/>
</dbReference>
<dbReference type="HAMAP" id="MF_01371_B">
    <property type="entry name" value="Ribosomal_uL30_B"/>
    <property type="match status" value="1"/>
</dbReference>
<feature type="domain" description="Large ribosomal subunit protein uL30-like ferredoxin-like fold" evidence="4">
    <location>
        <begin position="13"/>
        <end position="63"/>
    </location>
</feature>
<evidence type="ECO:0000313" key="5">
    <source>
        <dbReference type="EMBL" id="SVA38373.1"/>
    </source>
</evidence>
<sequence>MAKRTKKSVVPKVKVTLVKSTIGYDNRQAVVVRGLGLRRLGHCVELPDAPSIRGMVHKVRHLVRVEEVGS</sequence>
<dbReference type="GO" id="GO:0006412">
    <property type="term" value="P:translation"/>
    <property type="evidence" value="ECO:0007669"/>
    <property type="project" value="InterPro"/>
</dbReference>
<dbReference type="AlphaFoldDB" id="A0A381VG44"/>
<dbReference type="SUPFAM" id="SSF55129">
    <property type="entry name" value="Ribosomal protein L30p/L7e"/>
    <property type="match status" value="1"/>
</dbReference>
<reference evidence="5" key="1">
    <citation type="submission" date="2018-05" db="EMBL/GenBank/DDBJ databases">
        <authorList>
            <person name="Lanie J.A."/>
            <person name="Ng W.-L."/>
            <person name="Kazmierczak K.M."/>
            <person name="Andrzejewski T.M."/>
            <person name="Davidsen T.M."/>
            <person name="Wayne K.J."/>
            <person name="Tettelin H."/>
            <person name="Glass J.I."/>
            <person name="Rusch D."/>
            <person name="Podicherti R."/>
            <person name="Tsui H.-C.T."/>
            <person name="Winkler M.E."/>
        </authorList>
    </citation>
    <scope>NUCLEOTIDE SEQUENCE</scope>
</reference>
<evidence type="ECO:0000256" key="2">
    <source>
        <dbReference type="ARBA" id="ARBA00022980"/>
    </source>
</evidence>
<protein>
    <recommendedName>
        <fullName evidence="4">Large ribosomal subunit protein uL30-like ferredoxin-like fold domain-containing protein</fullName>
    </recommendedName>
</protein>
<dbReference type="InterPro" id="IPR018038">
    <property type="entry name" value="Ribosomal_uL30_CS"/>
</dbReference>
<dbReference type="CDD" id="cd01658">
    <property type="entry name" value="Ribosomal_L30"/>
    <property type="match status" value="1"/>
</dbReference>
<proteinExistence type="inferred from homology"/>
<evidence type="ECO:0000256" key="1">
    <source>
        <dbReference type="ARBA" id="ARBA00007594"/>
    </source>
</evidence>
<evidence type="ECO:0000256" key="3">
    <source>
        <dbReference type="ARBA" id="ARBA00023274"/>
    </source>
</evidence>
<keyword evidence="3" id="KW-0687">Ribonucleoprotein</keyword>
<name>A0A381VG44_9ZZZZ</name>
<dbReference type="EMBL" id="UINC01008532">
    <property type="protein sequence ID" value="SVA38373.1"/>
    <property type="molecule type" value="Genomic_DNA"/>
</dbReference>
<dbReference type="InterPro" id="IPR016082">
    <property type="entry name" value="Ribosomal_uL30_ferredoxin-like"/>
</dbReference>
<dbReference type="PANTHER" id="PTHR15892">
    <property type="entry name" value="MITOCHONDRIAL RIBOSOMAL PROTEIN L30"/>
    <property type="match status" value="1"/>
</dbReference>
<organism evidence="5">
    <name type="scientific">marine metagenome</name>
    <dbReference type="NCBI Taxonomy" id="408172"/>
    <lineage>
        <taxon>unclassified sequences</taxon>
        <taxon>metagenomes</taxon>
        <taxon>ecological metagenomes</taxon>
    </lineage>
</organism>
<dbReference type="Pfam" id="PF00327">
    <property type="entry name" value="Ribosomal_L30"/>
    <property type="match status" value="1"/>
</dbReference>
<dbReference type="InterPro" id="IPR005996">
    <property type="entry name" value="Ribosomal_uL30_bac-type"/>
</dbReference>